<keyword evidence="2" id="KW-1185">Reference proteome</keyword>
<accession>A0ACC0CW83</accession>
<evidence type="ECO:0000313" key="1">
    <source>
        <dbReference type="EMBL" id="KAI6084712.1"/>
    </source>
</evidence>
<protein>
    <submittedName>
        <fullName evidence="1">Uncharacterized protein</fullName>
    </submittedName>
</protein>
<comment type="caution">
    <text evidence="1">The sequence shown here is derived from an EMBL/GenBank/DDBJ whole genome shotgun (WGS) entry which is preliminary data.</text>
</comment>
<dbReference type="EMBL" id="MU394333">
    <property type="protein sequence ID" value="KAI6084712.1"/>
    <property type="molecule type" value="Genomic_DNA"/>
</dbReference>
<dbReference type="Proteomes" id="UP001497680">
    <property type="component" value="Unassembled WGS sequence"/>
</dbReference>
<sequence>MSSRSGNHKSRYDDPYTFDDPYRHSTSPINNAGYEYVGTDEAPISGHSHHSLSPDPEPRRRPDPSRRYSRTTSPPRHSRHDTAYSPPSRSDRRSSPPRTSHRDSPTPRDGKHHSKHHKDPEAGHRPAIKRTKSLGQHGLKFLGEAAAMYAAAQAGSGDRGRSPSPDRPRRDSRYDSSSRHRHHHRRHSPSPSPSPPRRRSRAHSDAPPRRHHRHRSPSVSDESDYSRDKGRHHRRSRASSYTESPPPRRRSRRAKSVASSVGSSRRGPKLPNEDVAERWQMAARAALEAGGLTAFRLRKEPGKWTGEKGAKVATAALGAAAIDAFIDKDPRRAKSSGGMKGFAENTISSMIASRIMGFKSSSTRKGKARY</sequence>
<proteinExistence type="predicted"/>
<gene>
    <name evidence="1" type="ORF">F4821DRAFT_166082</name>
</gene>
<organism evidence="1 2">
    <name type="scientific">Hypoxylon rubiginosum</name>
    <dbReference type="NCBI Taxonomy" id="110542"/>
    <lineage>
        <taxon>Eukaryota</taxon>
        <taxon>Fungi</taxon>
        <taxon>Dikarya</taxon>
        <taxon>Ascomycota</taxon>
        <taxon>Pezizomycotina</taxon>
        <taxon>Sordariomycetes</taxon>
        <taxon>Xylariomycetidae</taxon>
        <taxon>Xylariales</taxon>
        <taxon>Hypoxylaceae</taxon>
        <taxon>Hypoxylon</taxon>
    </lineage>
</organism>
<reference evidence="1 2" key="1">
    <citation type="journal article" date="2022" name="New Phytol.">
        <title>Ecological generalism drives hyperdiversity of secondary metabolite gene clusters in xylarialean endophytes.</title>
        <authorList>
            <person name="Franco M.E.E."/>
            <person name="Wisecaver J.H."/>
            <person name="Arnold A.E."/>
            <person name="Ju Y.M."/>
            <person name="Slot J.C."/>
            <person name="Ahrendt S."/>
            <person name="Moore L.P."/>
            <person name="Eastman K.E."/>
            <person name="Scott K."/>
            <person name="Konkel Z."/>
            <person name="Mondo S.J."/>
            <person name="Kuo A."/>
            <person name="Hayes R.D."/>
            <person name="Haridas S."/>
            <person name="Andreopoulos B."/>
            <person name="Riley R."/>
            <person name="LaButti K."/>
            <person name="Pangilinan J."/>
            <person name="Lipzen A."/>
            <person name="Amirebrahimi M."/>
            <person name="Yan J."/>
            <person name="Adam C."/>
            <person name="Keymanesh K."/>
            <person name="Ng V."/>
            <person name="Louie K."/>
            <person name="Northen T."/>
            <person name="Drula E."/>
            <person name="Henrissat B."/>
            <person name="Hsieh H.M."/>
            <person name="Youens-Clark K."/>
            <person name="Lutzoni F."/>
            <person name="Miadlikowska J."/>
            <person name="Eastwood D.C."/>
            <person name="Hamelin R.C."/>
            <person name="Grigoriev I.V."/>
            <person name="U'Ren J.M."/>
        </authorList>
    </citation>
    <scope>NUCLEOTIDE SEQUENCE [LARGE SCALE GENOMIC DNA]</scope>
    <source>
        <strain evidence="1 2">ER1909</strain>
    </source>
</reference>
<name>A0ACC0CW83_9PEZI</name>
<evidence type="ECO:0000313" key="2">
    <source>
        <dbReference type="Proteomes" id="UP001497680"/>
    </source>
</evidence>